<feature type="binding site" evidence="1">
    <location>
        <position position="144"/>
    </location>
    <ligand>
        <name>Mn(2+)</name>
        <dbReference type="ChEBI" id="CHEBI:29035"/>
        <label>2</label>
    </ligand>
</feature>
<proteinExistence type="predicted"/>
<feature type="binding site" evidence="1">
    <location>
        <position position="377"/>
    </location>
    <ligand>
        <name>Mn(2+)</name>
        <dbReference type="ChEBI" id="CHEBI:29035"/>
        <label>2</label>
    </ligand>
</feature>
<dbReference type="HOGENOM" id="CLU_023257_0_1_9"/>
<gene>
    <name evidence="3" type="ordered locus">HPL003_05445</name>
</gene>
<dbReference type="OrthoDB" id="9776731at2"/>
<dbReference type="Proteomes" id="UP000005876">
    <property type="component" value="Chromosome"/>
</dbReference>
<keyword evidence="1" id="KW-0464">Manganese</keyword>
<evidence type="ECO:0000256" key="1">
    <source>
        <dbReference type="PIRSR" id="PIRSR005962-1"/>
    </source>
</evidence>
<dbReference type="GO" id="GO:0046872">
    <property type="term" value="F:metal ion binding"/>
    <property type="evidence" value="ECO:0007669"/>
    <property type="project" value="UniProtKB-KW"/>
</dbReference>
<dbReference type="InterPro" id="IPR036264">
    <property type="entry name" value="Bact_exopeptidase_dim_dom"/>
</dbReference>
<feature type="binding site" evidence="1">
    <location>
        <position position="110"/>
    </location>
    <ligand>
        <name>Mn(2+)</name>
        <dbReference type="ChEBI" id="CHEBI:29035"/>
        <label>2</label>
    </ligand>
</feature>
<name>G7VY71_PAETH</name>
<dbReference type="InterPro" id="IPR002933">
    <property type="entry name" value="Peptidase_M20"/>
</dbReference>
<dbReference type="Gene3D" id="3.30.70.360">
    <property type="match status" value="1"/>
</dbReference>
<dbReference type="AlphaFoldDB" id="G7VY71"/>
<evidence type="ECO:0000313" key="4">
    <source>
        <dbReference type="Proteomes" id="UP000005876"/>
    </source>
</evidence>
<dbReference type="PANTHER" id="PTHR11014">
    <property type="entry name" value="PEPTIDASE M20 FAMILY MEMBER"/>
    <property type="match status" value="1"/>
</dbReference>
<evidence type="ECO:0000313" key="3">
    <source>
        <dbReference type="EMBL" id="AET57854.1"/>
    </source>
</evidence>
<dbReference type="EMBL" id="CP003107">
    <property type="protein sequence ID" value="AET57854.1"/>
    <property type="molecule type" value="Genomic_DNA"/>
</dbReference>
<dbReference type="eggNOG" id="COG1473">
    <property type="taxonomic scope" value="Bacteria"/>
</dbReference>
<dbReference type="Pfam" id="PF07687">
    <property type="entry name" value="M20_dimer"/>
    <property type="match status" value="1"/>
</dbReference>
<dbReference type="RefSeq" id="WP_014278605.1">
    <property type="nucleotide sequence ID" value="NC_016641.1"/>
</dbReference>
<feature type="domain" description="Peptidase M20 dimerisation" evidence="2">
    <location>
        <begin position="201"/>
        <end position="295"/>
    </location>
</feature>
<keyword evidence="1" id="KW-0479">Metal-binding</keyword>
<dbReference type="SUPFAM" id="SSF55031">
    <property type="entry name" value="Bacterial exopeptidase dimerisation domain"/>
    <property type="match status" value="1"/>
</dbReference>
<dbReference type="KEGG" id="pta:HPL003_05445"/>
<protein>
    <submittedName>
        <fullName evidence="3">Amidohydrolase</fullName>
    </submittedName>
</protein>
<feature type="binding site" evidence="1">
    <location>
        <position position="108"/>
    </location>
    <ligand>
        <name>Mn(2+)</name>
        <dbReference type="ChEBI" id="CHEBI:29035"/>
        <label>2</label>
    </ligand>
</feature>
<dbReference type="SUPFAM" id="SSF53187">
    <property type="entry name" value="Zn-dependent exopeptidases"/>
    <property type="match status" value="1"/>
</dbReference>
<reference evidence="3 4" key="3">
    <citation type="journal article" date="2012" name="J. Bacteriol.">
        <title>Genome Sequence of Paenibacillus terrae HPL-003, a Xylanase-Producing Bacterium Isolated from Soil Found in Forest Residue.</title>
        <authorList>
            <person name="Shin S.H."/>
            <person name="Kim S."/>
            <person name="Kim J.Y."/>
            <person name="Song H.Y."/>
            <person name="Cho S.J."/>
            <person name="Kim D.R."/>
            <person name="Lee K.I."/>
            <person name="Lim H.K."/>
            <person name="Park N.J."/>
            <person name="Hwang I.T."/>
            <person name="Yang K.S."/>
        </authorList>
    </citation>
    <scope>NUCLEOTIDE SEQUENCE [LARGE SCALE GENOMIC DNA]</scope>
    <source>
        <strain evidence="3 4">HPL-003</strain>
    </source>
</reference>
<dbReference type="Pfam" id="PF01546">
    <property type="entry name" value="Peptidase_M20"/>
    <property type="match status" value="1"/>
</dbReference>
<sequence>MTRTFDDLVVPDALETDLIALRRELHRYPEVLFKVERTAAYIAELLESWGLEVQTGVGKHFGKGVVGILRGTQAGDTVLLRADIDALAIIEQNTADYISTIPGAMHACGHDAHTAMLLGAAQVLSHNRDQVRGTIKFVFQPAEEGALVSPLDGRLISGGRDMIEDGVLEDVKTVFAMHVWPDLPVGTIGFHPHTAMAASSHFTIRFAGLSGHHSTPHLSSDAIIMVAQFITDIKIFMSTAIDPQEAAVLSFGTLQAGSSKNVIAGHSEITGTFRAFRTETVERITQAIADRANSIASLHGGSAHIMQRTGTVLQNNPVVVQATVRAAAKVFGSESTKILDTPFLAGEDFALYTQQVPGVFGFIGISTPGAQPVYPLHHPQFDIDERALILGTRMHIEFALQALNGVKVK</sequence>
<feature type="binding site" evidence="1">
    <location>
        <position position="178"/>
    </location>
    <ligand>
        <name>Mn(2+)</name>
        <dbReference type="ChEBI" id="CHEBI:29035"/>
        <label>2</label>
    </ligand>
</feature>
<dbReference type="GO" id="GO:0016787">
    <property type="term" value="F:hydrolase activity"/>
    <property type="evidence" value="ECO:0007669"/>
    <property type="project" value="UniProtKB-KW"/>
</dbReference>
<dbReference type="PANTHER" id="PTHR11014:SF63">
    <property type="entry name" value="METALLOPEPTIDASE, PUTATIVE (AFU_ORTHOLOGUE AFUA_6G09600)-RELATED"/>
    <property type="match status" value="1"/>
</dbReference>
<dbReference type="InterPro" id="IPR011650">
    <property type="entry name" value="Peptidase_M20_dimer"/>
</dbReference>
<keyword evidence="3" id="KW-0378">Hydrolase</keyword>
<dbReference type="STRING" id="985665.HPL003_05445"/>
<dbReference type="InterPro" id="IPR017439">
    <property type="entry name" value="Amidohydrolase"/>
</dbReference>
<evidence type="ECO:0000259" key="2">
    <source>
        <dbReference type="Pfam" id="PF07687"/>
    </source>
</evidence>
<organism evidence="3 4">
    <name type="scientific">Paenibacillus terrae (strain HPL-003)</name>
    <dbReference type="NCBI Taxonomy" id="985665"/>
    <lineage>
        <taxon>Bacteria</taxon>
        <taxon>Bacillati</taxon>
        <taxon>Bacillota</taxon>
        <taxon>Bacilli</taxon>
        <taxon>Bacillales</taxon>
        <taxon>Paenibacillaceae</taxon>
        <taxon>Paenibacillus</taxon>
    </lineage>
</organism>
<dbReference type="NCBIfam" id="TIGR01891">
    <property type="entry name" value="amidohydrolases"/>
    <property type="match status" value="1"/>
</dbReference>
<reference evidence="4" key="1">
    <citation type="submission" date="2011-11" db="EMBL/GenBank/DDBJ databases">
        <title>Complete sequence of Paenibacillus terrae HPL-003.</title>
        <authorList>
            <person name="Shin S.H."/>
            <person name="Kim S."/>
            <person name="Kim J.Y."/>
        </authorList>
    </citation>
    <scope>NUCLEOTIDE SEQUENCE [LARGE SCALE GENOMIC DNA]</scope>
    <source>
        <strain evidence="4">HPL-003</strain>
    </source>
</reference>
<dbReference type="CDD" id="cd03886">
    <property type="entry name" value="M20_Acy1"/>
    <property type="match status" value="1"/>
</dbReference>
<dbReference type="PIRSF" id="PIRSF005962">
    <property type="entry name" value="Pept_M20D_amidohydro"/>
    <property type="match status" value="1"/>
</dbReference>
<dbReference type="Gene3D" id="3.40.630.10">
    <property type="entry name" value="Zn peptidases"/>
    <property type="match status" value="1"/>
</dbReference>
<comment type="cofactor">
    <cofactor evidence="1">
        <name>Mn(2+)</name>
        <dbReference type="ChEBI" id="CHEBI:29035"/>
    </cofactor>
    <text evidence="1">The Mn(2+) ion enhances activity.</text>
</comment>
<accession>G7VY71</accession>
<reference key="2">
    <citation type="submission" date="2011-11" db="EMBL/GenBank/DDBJ databases">
        <authorList>
            <person name="Shin S.H."/>
            <person name="Kim S."/>
            <person name="Kim J.Y."/>
        </authorList>
    </citation>
    <scope>NUCLEOTIDE SEQUENCE</scope>
    <source>
        <strain>HPL-003</strain>
    </source>
</reference>